<feature type="region of interest" description="Disordered" evidence="1">
    <location>
        <begin position="1"/>
        <end position="36"/>
    </location>
</feature>
<dbReference type="AlphaFoldDB" id="A0A1B6HR98"/>
<name>A0A1B6HR98_9HEMI</name>
<feature type="non-terminal residue" evidence="2">
    <location>
        <position position="1"/>
    </location>
</feature>
<accession>A0A1B6HR98</accession>
<feature type="non-terminal residue" evidence="2">
    <location>
        <position position="510"/>
    </location>
</feature>
<feature type="compositionally biased region" description="Polar residues" evidence="1">
    <location>
        <begin position="484"/>
        <end position="493"/>
    </location>
</feature>
<gene>
    <name evidence="2" type="ORF">g.22612</name>
</gene>
<evidence type="ECO:0000256" key="1">
    <source>
        <dbReference type="SAM" id="MobiDB-lite"/>
    </source>
</evidence>
<feature type="region of interest" description="Disordered" evidence="1">
    <location>
        <begin position="473"/>
        <end position="510"/>
    </location>
</feature>
<protein>
    <submittedName>
        <fullName evidence="2">Uncharacterized protein</fullName>
    </submittedName>
</protein>
<feature type="compositionally biased region" description="Basic and acidic residues" evidence="1">
    <location>
        <begin position="1"/>
        <end position="33"/>
    </location>
</feature>
<dbReference type="EMBL" id="GECU01030561">
    <property type="protein sequence ID" value="JAS77145.1"/>
    <property type="molecule type" value="Transcribed_RNA"/>
</dbReference>
<proteinExistence type="predicted"/>
<sequence length="510" mass="58318">TDHKEEYSTDSVEEHSTDNVEEHPTDNVEEHSTDNVNLRDQVRANFKRWLEEHYVSVGEEISSQLDYKSMSTSMWRERRFAMNRTPKSLVDFGTTVEHSKYATTWGKTSETEKYYQGTVVDTNGDSSVVFVSPTFADMLGQCSEILMDATFRGVPRENPPCNHLLTVFAVVDTEAHPVFSVIMSKRTREAYDSVMTFFVTKYSALNPSIIVADYDSRIQEAAKAAYPNALVVGAWFHYAFTLNRKARQLGHGNLLKESDSARRLIKHAMAIPFLPPERIWEGYNELLSFAAINKNLDKVMANFLEYLKQVWIDGVGATALSVFRQRSRTNYSQELYQNKLLRKLGAQRQTDIWTLTETLRKQERMYVDKLRANKSSGRPPRMPCVLSNPRVKNAMWAMLDIKNPVREFLAEVSTYGFNGIFNNMYLVYSEEISDEEIDLTPVTVLPLDCEEPFDEEPLTRDLRAKPLFSDVMCSEGSRKRRHPSSNQRGNARGSSPEDRLSQPLTSAAKS</sequence>
<organism evidence="2">
    <name type="scientific">Homalodisca liturata</name>
    <dbReference type="NCBI Taxonomy" id="320908"/>
    <lineage>
        <taxon>Eukaryota</taxon>
        <taxon>Metazoa</taxon>
        <taxon>Ecdysozoa</taxon>
        <taxon>Arthropoda</taxon>
        <taxon>Hexapoda</taxon>
        <taxon>Insecta</taxon>
        <taxon>Pterygota</taxon>
        <taxon>Neoptera</taxon>
        <taxon>Paraneoptera</taxon>
        <taxon>Hemiptera</taxon>
        <taxon>Auchenorrhyncha</taxon>
        <taxon>Membracoidea</taxon>
        <taxon>Cicadellidae</taxon>
        <taxon>Cicadellinae</taxon>
        <taxon>Proconiini</taxon>
        <taxon>Homalodisca</taxon>
    </lineage>
</organism>
<evidence type="ECO:0000313" key="2">
    <source>
        <dbReference type="EMBL" id="JAS77145.1"/>
    </source>
</evidence>
<reference evidence="2" key="1">
    <citation type="submission" date="2015-11" db="EMBL/GenBank/DDBJ databases">
        <title>De novo transcriptome assembly of four potential Pierce s Disease insect vectors from Arizona vineyards.</title>
        <authorList>
            <person name="Tassone E.E."/>
        </authorList>
    </citation>
    <scope>NUCLEOTIDE SEQUENCE</scope>
</reference>